<protein>
    <submittedName>
        <fullName evidence="2">Uncharacterized protein</fullName>
    </submittedName>
</protein>
<gene>
    <name evidence="2" type="ORF">A3D25_05390</name>
</gene>
<evidence type="ECO:0000313" key="3">
    <source>
        <dbReference type="Proteomes" id="UP000177328"/>
    </source>
</evidence>
<name>A0A1F5KI42_9BACT</name>
<reference evidence="2 3" key="1">
    <citation type="journal article" date="2016" name="Nat. Commun.">
        <title>Thousands of microbial genomes shed light on interconnected biogeochemical processes in an aquifer system.</title>
        <authorList>
            <person name="Anantharaman K."/>
            <person name="Brown C.T."/>
            <person name="Hug L.A."/>
            <person name="Sharon I."/>
            <person name="Castelle C.J."/>
            <person name="Probst A.J."/>
            <person name="Thomas B.C."/>
            <person name="Singh A."/>
            <person name="Wilkins M.J."/>
            <person name="Karaoz U."/>
            <person name="Brodie E.L."/>
            <person name="Williams K.H."/>
            <person name="Hubbard S.S."/>
            <person name="Banfield J.F."/>
        </authorList>
    </citation>
    <scope>NUCLEOTIDE SEQUENCE [LARGE SCALE GENOMIC DNA]</scope>
</reference>
<evidence type="ECO:0000256" key="1">
    <source>
        <dbReference type="SAM" id="MobiDB-lite"/>
    </source>
</evidence>
<feature type="region of interest" description="Disordered" evidence="1">
    <location>
        <begin position="1"/>
        <end position="20"/>
    </location>
</feature>
<feature type="compositionally biased region" description="Polar residues" evidence="1">
    <location>
        <begin position="1"/>
        <end position="16"/>
    </location>
</feature>
<dbReference type="Pfam" id="PF18908">
    <property type="entry name" value="DUF5663"/>
    <property type="match status" value="1"/>
</dbReference>
<dbReference type="Proteomes" id="UP000177328">
    <property type="component" value="Unassembled WGS sequence"/>
</dbReference>
<comment type="caution">
    <text evidence="2">The sequence shown here is derived from an EMBL/GenBank/DDBJ whole genome shotgun (WGS) entry which is preliminary data.</text>
</comment>
<dbReference type="InterPro" id="IPR043722">
    <property type="entry name" value="DUF5663"/>
</dbReference>
<proteinExistence type="predicted"/>
<dbReference type="AlphaFoldDB" id="A0A1F5KI42"/>
<dbReference type="EMBL" id="MFDD01000013">
    <property type="protein sequence ID" value="OGE40281.1"/>
    <property type="molecule type" value="Genomic_DNA"/>
</dbReference>
<evidence type="ECO:0000313" key="2">
    <source>
        <dbReference type="EMBL" id="OGE40281.1"/>
    </source>
</evidence>
<organism evidence="2 3">
    <name type="scientific">Candidatus Daviesbacteria bacterium RIFCSPHIGHO2_02_FULL_43_12</name>
    <dbReference type="NCBI Taxonomy" id="1797776"/>
    <lineage>
        <taxon>Bacteria</taxon>
        <taxon>Candidatus Daviesiibacteriota</taxon>
    </lineage>
</organism>
<accession>A0A1F5KI42</accession>
<sequence>MDSSQSPTKPRSSQGPSLAAQLPQEVRVFLESIIEDAGIATLEGQMRDDLIEELYTRLDTFILSRIVEKLTPDQLKVFTKMAEDGKSRQELEEYLKENIPNAVESFAEAMMEFRELYLGNIEDSRDEIANQDQSSSATQTS</sequence>